<reference evidence="4 5" key="1">
    <citation type="journal article" date="2019" name="Emerg. Microbes Infect.">
        <title>Comprehensive subspecies identification of 175 nontuberculous mycobacteria species based on 7547 genomic profiles.</title>
        <authorList>
            <person name="Matsumoto Y."/>
            <person name="Kinjo T."/>
            <person name="Motooka D."/>
            <person name="Nabeya D."/>
            <person name="Jung N."/>
            <person name="Uechi K."/>
            <person name="Horii T."/>
            <person name="Iida T."/>
            <person name="Fujita J."/>
            <person name="Nakamura S."/>
        </authorList>
    </citation>
    <scope>NUCLEOTIDE SEQUENCE [LARGE SCALE GENOMIC DNA]</scope>
    <source>
        <strain evidence="4 5">JCM 18538</strain>
        <plasmid evidence="4">pJCM18538</plasmid>
    </source>
</reference>
<name>A0A7I7RS56_9MYCO</name>
<geneLocation type="plasmid" evidence="4">
    <name>pJCM18538</name>
</geneLocation>
<evidence type="ECO:0000259" key="3">
    <source>
        <dbReference type="Pfam" id="PF13360"/>
    </source>
</evidence>
<dbReference type="KEGG" id="marz:MARA_02960"/>
<accession>A0A7I7RS56</accession>
<evidence type="ECO:0000256" key="1">
    <source>
        <dbReference type="SAM" id="MobiDB-lite"/>
    </source>
</evidence>
<proteinExistence type="predicted"/>
<dbReference type="InterPro" id="IPR011047">
    <property type="entry name" value="Quinoprotein_ADH-like_sf"/>
</dbReference>
<dbReference type="EMBL" id="AP022592">
    <property type="protein sequence ID" value="BBY46866.1"/>
    <property type="molecule type" value="Genomic_DNA"/>
</dbReference>
<dbReference type="Proteomes" id="UP000467428">
    <property type="component" value="Plasmid pJCM18538"/>
</dbReference>
<protein>
    <recommendedName>
        <fullName evidence="3">Pyrrolo-quinoline quinone repeat domain-containing protein</fullName>
    </recommendedName>
</protein>
<feature type="domain" description="Pyrrolo-quinoline quinone repeat" evidence="3">
    <location>
        <begin position="312"/>
        <end position="432"/>
    </location>
</feature>
<keyword evidence="2" id="KW-0812">Transmembrane</keyword>
<keyword evidence="2" id="KW-1133">Transmembrane helix</keyword>
<feature type="transmembrane region" description="Helical" evidence="2">
    <location>
        <begin position="71"/>
        <end position="94"/>
    </location>
</feature>
<keyword evidence="4" id="KW-0614">Plasmid</keyword>
<gene>
    <name evidence="4" type="ORF">MARA_02960</name>
</gene>
<sequence length="600" mass="63129">MEKLVHGTPDPSCEDQWVCDATAFAPDMLSRVRYAFVGFSVTVLAVAVVLGLCGSLIATGPNCLGECDFRVVPIFLWVFTATAATLLGWVLIALRRSGGSALGVVGTSVAIIGLLAVGLEQPVSFRLGYGNEPLSPQQPLFAVVYWLTIAGAVAVAAGSAAAGRRGGRRPTALRVGSAVGLVVAVVMAGGTWWSALGSHGLDATTAAEVDVPAVPQALGERAFRVPVGVLGPREPPESLHLYGAGAGFMLWQENLDDITAYGSTGVERWHYRRTGPSAVRIVAVQTYDEASAVIVALKTRNPGADSEELSVFVGLDAVTGQQLWSATGPVLSDAYYAGRRGAPSPFLVARGRQVWTAFDPRTGNQLWQVPSPSSCGYVRVADTATTVVGIEQCRAEDERTSTIRVVALDPASGETRFAKDLLTRQDVSSDSTAQSAGRDGSAVDVSWGTPDYSSGPYQSPHAQLYIEGGTGAVTDFGDARIEASRWPVGDFVVVTRTGPREYQQALHGIDGAQTCTLPTGFATGGRWDKDRAETVWLGRELITKTRDRDAGLQAVDRATCQIAATRPLAGGSIMALAAAPGVLTALVYDDGRLFVEGYAP</sequence>
<evidence type="ECO:0000256" key="2">
    <source>
        <dbReference type="SAM" id="Phobius"/>
    </source>
</evidence>
<dbReference type="Pfam" id="PF13360">
    <property type="entry name" value="PQQ_2"/>
    <property type="match status" value="1"/>
</dbReference>
<organism evidence="4 5">
    <name type="scientific">Mycolicibacterium arabiense</name>
    <dbReference type="NCBI Taxonomy" id="1286181"/>
    <lineage>
        <taxon>Bacteria</taxon>
        <taxon>Bacillati</taxon>
        <taxon>Actinomycetota</taxon>
        <taxon>Actinomycetes</taxon>
        <taxon>Mycobacteriales</taxon>
        <taxon>Mycobacteriaceae</taxon>
        <taxon>Mycolicibacterium</taxon>
    </lineage>
</organism>
<feature type="transmembrane region" description="Helical" evidence="2">
    <location>
        <begin position="139"/>
        <end position="163"/>
    </location>
</feature>
<feature type="region of interest" description="Disordered" evidence="1">
    <location>
        <begin position="428"/>
        <end position="453"/>
    </location>
</feature>
<dbReference type="InterPro" id="IPR002372">
    <property type="entry name" value="PQQ_rpt_dom"/>
</dbReference>
<dbReference type="AlphaFoldDB" id="A0A7I7RS56"/>
<feature type="transmembrane region" description="Helical" evidence="2">
    <location>
        <begin position="175"/>
        <end position="195"/>
    </location>
</feature>
<evidence type="ECO:0000313" key="4">
    <source>
        <dbReference type="EMBL" id="BBY46866.1"/>
    </source>
</evidence>
<keyword evidence="2" id="KW-0472">Membrane</keyword>
<feature type="transmembrane region" description="Helical" evidence="2">
    <location>
        <begin position="101"/>
        <end position="119"/>
    </location>
</feature>
<evidence type="ECO:0000313" key="5">
    <source>
        <dbReference type="Proteomes" id="UP000467428"/>
    </source>
</evidence>
<dbReference type="SUPFAM" id="SSF50998">
    <property type="entry name" value="Quinoprotein alcohol dehydrogenase-like"/>
    <property type="match status" value="1"/>
</dbReference>
<feature type="transmembrane region" description="Helical" evidence="2">
    <location>
        <begin position="34"/>
        <end position="59"/>
    </location>
</feature>
<keyword evidence="5" id="KW-1185">Reference proteome</keyword>